<dbReference type="Pfam" id="PF17762">
    <property type="entry name" value="HTH_ParB"/>
    <property type="match status" value="1"/>
</dbReference>
<dbReference type="CDD" id="cd16393">
    <property type="entry name" value="SPO0J_N"/>
    <property type="match status" value="1"/>
</dbReference>
<dbReference type="Gene3D" id="1.10.10.2830">
    <property type="match status" value="1"/>
</dbReference>
<dbReference type="AlphaFoldDB" id="A5G165"/>
<dbReference type="InterPro" id="IPR050336">
    <property type="entry name" value="Chromosome_partition/occlusion"/>
</dbReference>
<dbReference type="InterPro" id="IPR003115">
    <property type="entry name" value="ParB_N"/>
</dbReference>
<dbReference type="Gene3D" id="3.90.1530.30">
    <property type="match status" value="1"/>
</dbReference>
<dbReference type="InterPro" id="IPR041468">
    <property type="entry name" value="HTH_ParB/Spo0J"/>
</dbReference>
<accession>A5G165</accession>
<name>A5G165_ACICJ</name>
<keyword evidence="7" id="KW-1185">Reference proteome</keyword>
<dbReference type="NCBIfam" id="TIGR00180">
    <property type="entry name" value="parB_part"/>
    <property type="match status" value="1"/>
</dbReference>
<dbReference type="FunFam" id="1.10.10.2830:FF:000001">
    <property type="entry name" value="Chromosome partitioning protein ParB"/>
    <property type="match status" value="1"/>
</dbReference>
<feature type="domain" description="ParB-like N-terminal" evidence="5">
    <location>
        <begin position="36"/>
        <end position="128"/>
    </location>
</feature>
<dbReference type="PANTHER" id="PTHR33375:SF1">
    <property type="entry name" value="CHROMOSOME-PARTITIONING PROTEIN PARB-RELATED"/>
    <property type="match status" value="1"/>
</dbReference>
<dbReference type="SUPFAM" id="SSF110849">
    <property type="entry name" value="ParB/Sulfiredoxin"/>
    <property type="match status" value="1"/>
</dbReference>
<organism evidence="6 7">
    <name type="scientific">Acidiphilium cryptum (strain JF-5)</name>
    <dbReference type="NCBI Taxonomy" id="349163"/>
    <lineage>
        <taxon>Bacteria</taxon>
        <taxon>Pseudomonadati</taxon>
        <taxon>Pseudomonadota</taxon>
        <taxon>Alphaproteobacteria</taxon>
        <taxon>Acetobacterales</taxon>
        <taxon>Acidocellaceae</taxon>
        <taxon>Acidiphilium</taxon>
    </lineage>
</organism>
<evidence type="ECO:0000256" key="3">
    <source>
        <dbReference type="ARBA" id="ARBA00023125"/>
    </source>
</evidence>
<protein>
    <submittedName>
        <fullName evidence="6">Chromosome segregation DNA-binding protein</fullName>
    </submittedName>
</protein>
<dbReference type="InterPro" id="IPR057240">
    <property type="entry name" value="ParB_dimer_C"/>
</dbReference>
<evidence type="ECO:0000256" key="1">
    <source>
        <dbReference type="ARBA" id="ARBA00006295"/>
    </source>
</evidence>
<dbReference type="GO" id="GO:0007059">
    <property type="term" value="P:chromosome segregation"/>
    <property type="evidence" value="ECO:0007669"/>
    <property type="project" value="UniProtKB-KW"/>
</dbReference>
<keyword evidence="3 6" id="KW-0238">DNA-binding</keyword>
<evidence type="ECO:0000313" key="7">
    <source>
        <dbReference type="Proteomes" id="UP000000245"/>
    </source>
</evidence>
<dbReference type="InterPro" id="IPR004437">
    <property type="entry name" value="ParB/RepB/Spo0J"/>
</dbReference>
<evidence type="ECO:0000313" key="6">
    <source>
        <dbReference type="EMBL" id="ABQ31597.1"/>
    </source>
</evidence>
<reference evidence="6 7" key="1">
    <citation type="submission" date="2007-05" db="EMBL/GenBank/DDBJ databases">
        <title>Complete sequence of chromosome of Acidiphilium cryptum JF-5.</title>
        <authorList>
            <consortium name="US DOE Joint Genome Institute"/>
            <person name="Copeland A."/>
            <person name="Lucas S."/>
            <person name="Lapidus A."/>
            <person name="Barry K."/>
            <person name="Detter J.C."/>
            <person name="Glavina del Rio T."/>
            <person name="Hammon N."/>
            <person name="Israni S."/>
            <person name="Dalin E."/>
            <person name="Tice H."/>
            <person name="Pitluck S."/>
            <person name="Sims D."/>
            <person name="Brettin T."/>
            <person name="Bruce D."/>
            <person name="Han C."/>
            <person name="Schmutz J."/>
            <person name="Larimer F."/>
            <person name="Land M."/>
            <person name="Hauser L."/>
            <person name="Kyrpides N."/>
            <person name="Kim E."/>
            <person name="Magnuson T."/>
            <person name="Richardson P."/>
        </authorList>
    </citation>
    <scope>NUCLEOTIDE SEQUENCE [LARGE SCALE GENOMIC DNA]</scope>
    <source>
        <strain evidence="6 7">JF-5</strain>
    </source>
</reference>
<dbReference type="PANTHER" id="PTHR33375">
    <property type="entry name" value="CHROMOSOME-PARTITIONING PROTEIN PARB-RELATED"/>
    <property type="match status" value="1"/>
</dbReference>
<dbReference type="Pfam" id="PF02195">
    <property type="entry name" value="ParB_N"/>
    <property type="match status" value="1"/>
</dbReference>
<dbReference type="GO" id="GO:0003677">
    <property type="term" value="F:DNA binding"/>
    <property type="evidence" value="ECO:0007669"/>
    <property type="project" value="UniProtKB-KW"/>
</dbReference>
<dbReference type="EMBL" id="CP000697">
    <property type="protein sequence ID" value="ABQ31597.1"/>
    <property type="molecule type" value="Genomic_DNA"/>
</dbReference>
<dbReference type="KEGG" id="acr:Acry_2403"/>
<dbReference type="SMART" id="SM00470">
    <property type="entry name" value="ParB"/>
    <property type="match status" value="1"/>
</dbReference>
<dbReference type="STRING" id="349163.Acry_2403"/>
<evidence type="ECO:0000259" key="5">
    <source>
        <dbReference type="SMART" id="SM00470"/>
    </source>
</evidence>
<dbReference type="RefSeq" id="WP_007424357.1">
    <property type="nucleotide sequence ID" value="NC_009484.1"/>
</dbReference>
<dbReference type="GO" id="GO:0005694">
    <property type="term" value="C:chromosome"/>
    <property type="evidence" value="ECO:0007669"/>
    <property type="project" value="TreeGrafter"/>
</dbReference>
<dbReference type="Proteomes" id="UP000000245">
    <property type="component" value="Chromosome"/>
</dbReference>
<sequence length="292" mass="31294">MSARETPRRLGKGLAELLGPGTVAAAGQAAMGEGVRHVPVAALHPGPFQPRQAMDETALEELAASLKAQGVLQPLLVRAVPDKAGQYQIIAGERRWRAAQRAGLHEVPVLVRALSDSDAMAAGLVENLQRQDLDPIEEAEGYRRLVEEFGLIQEELARVVAKSRPHVANMMRLLNLPTSVQKALRGGDLSAGHARALLQHPDPEAAARAIVAKRLTVRQTEAMVQAALVPKPGRSRREATENSVTRSLETELTALLGLRVKVTFDGKGGSVSLAYQDLDQLDGILALLRGGQ</sequence>
<dbReference type="eggNOG" id="COG1475">
    <property type="taxonomic scope" value="Bacteria"/>
</dbReference>
<dbReference type="HOGENOM" id="CLU_023853_0_0_5"/>
<dbReference type="FunFam" id="3.90.1530.30:FF:000001">
    <property type="entry name" value="Chromosome partitioning protein ParB"/>
    <property type="match status" value="1"/>
</dbReference>
<dbReference type="Pfam" id="PF23552">
    <property type="entry name" value="ParB_C"/>
    <property type="match status" value="1"/>
</dbReference>
<dbReference type="InterPro" id="IPR036086">
    <property type="entry name" value="ParB/Sulfiredoxin_sf"/>
</dbReference>
<gene>
    <name evidence="6" type="ordered locus">Acry_2403</name>
</gene>
<evidence type="ECO:0000256" key="4">
    <source>
        <dbReference type="ARBA" id="ARBA00025472"/>
    </source>
</evidence>
<evidence type="ECO:0000256" key="2">
    <source>
        <dbReference type="ARBA" id="ARBA00022829"/>
    </source>
</evidence>
<comment type="similarity">
    <text evidence="1">Belongs to the ParB family.</text>
</comment>
<keyword evidence="2" id="KW-0159">Chromosome partition</keyword>
<proteinExistence type="inferred from homology"/>
<comment type="function">
    <text evidence="4">Involved in chromosome partition. Localize to both poles of the predivisional cell following completion of DNA replication. Binds to the DNA origin of replication.</text>
</comment>